<dbReference type="PROSITE" id="PS00798">
    <property type="entry name" value="ALDOKETO_REDUCTASE_1"/>
    <property type="match status" value="1"/>
</dbReference>
<dbReference type="Gene3D" id="3.20.20.100">
    <property type="entry name" value="NADP-dependent oxidoreductase domain"/>
    <property type="match status" value="1"/>
</dbReference>
<dbReference type="PROSITE" id="PS00062">
    <property type="entry name" value="ALDOKETO_REDUCTASE_2"/>
    <property type="match status" value="1"/>
</dbReference>
<dbReference type="PIRSF" id="PIRSF000097">
    <property type="entry name" value="AKR"/>
    <property type="match status" value="1"/>
</dbReference>
<feature type="domain" description="NADP-dependent oxidoreductase" evidence="7">
    <location>
        <begin position="18"/>
        <end position="281"/>
    </location>
</feature>
<evidence type="ECO:0000256" key="2">
    <source>
        <dbReference type="ARBA" id="ARBA00022857"/>
    </source>
</evidence>
<evidence type="ECO:0000256" key="5">
    <source>
        <dbReference type="PIRSR" id="PIRSR000097-2"/>
    </source>
</evidence>
<evidence type="ECO:0000256" key="1">
    <source>
        <dbReference type="ARBA" id="ARBA00007905"/>
    </source>
</evidence>
<dbReference type="SUPFAM" id="SSF51430">
    <property type="entry name" value="NAD(P)-linked oxidoreductase"/>
    <property type="match status" value="1"/>
</dbReference>
<gene>
    <name evidence="8" type="ORF">SERLADRAFT_465427</name>
</gene>
<evidence type="ECO:0000256" key="6">
    <source>
        <dbReference type="PIRSR" id="PIRSR000097-3"/>
    </source>
</evidence>
<dbReference type="AlphaFoldDB" id="F8NVG5"/>
<proteinExistence type="inferred from homology"/>
<feature type="site" description="Lowers pKa of active site Tyr" evidence="6">
    <location>
        <position position="80"/>
    </location>
</feature>
<keyword evidence="3" id="KW-0560">Oxidoreductase</keyword>
<reference evidence="8" key="1">
    <citation type="submission" date="2011-04" db="EMBL/GenBank/DDBJ databases">
        <title>Evolution of plant cell wall degrading machinery underlies the functional diversity of forest fungi.</title>
        <authorList>
            <consortium name="US DOE Joint Genome Institute (JGI-PGF)"/>
            <person name="Eastwood D.C."/>
            <person name="Floudas D."/>
            <person name="Binder M."/>
            <person name="Majcherczyk A."/>
            <person name="Schneider P."/>
            <person name="Aerts A."/>
            <person name="Asiegbu F.O."/>
            <person name="Baker S.E."/>
            <person name="Barry K."/>
            <person name="Bendiksby M."/>
            <person name="Blumentritt M."/>
            <person name="Coutinho P.M."/>
            <person name="Cullen D."/>
            <person name="Cullen D."/>
            <person name="Gathman A."/>
            <person name="Goodell B."/>
            <person name="Henrissat B."/>
            <person name="Ihrmark K."/>
            <person name="Kauserud H."/>
            <person name="Kohler A."/>
            <person name="LaButti K."/>
            <person name="Lapidus A."/>
            <person name="Lavin J.L."/>
            <person name="Lee Y.-H."/>
            <person name="Lindquist E."/>
            <person name="Lilly W."/>
            <person name="Lucas S."/>
            <person name="Morin E."/>
            <person name="Murat C."/>
            <person name="Oguiza J.A."/>
            <person name="Park J."/>
            <person name="Pisabarro A.G."/>
            <person name="Riley R."/>
            <person name="Rosling A."/>
            <person name="Salamov A."/>
            <person name="Schmidt O."/>
            <person name="Schmutz J."/>
            <person name="Skrede I."/>
            <person name="Stenlid J."/>
            <person name="Wiebenga A."/>
            <person name="Xie X."/>
            <person name="Kues U."/>
            <person name="Hibbett D.S."/>
            <person name="Hoffmeister D."/>
            <person name="Hogberg N."/>
            <person name="Martin F."/>
            <person name="Grigoriev I.V."/>
            <person name="Watkinson S.C."/>
        </authorList>
    </citation>
    <scope>NUCLEOTIDE SEQUENCE</scope>
    <source>
        <strain evidence="8">S7.9</strain>
    </source>
</reference>
<accession>F8NVG5</accession>
<dbReference type="PRINTS" id="PR00069">
    <property type="entry name" value="ALDKETRDTASE"/>
</dbReference>
<dbReference type="InterPro" id="IPR020471">
    <property type="entry name" value="AKR"/>
</dbReference>
<dbReference type="KEGG" id="sla:SERLADRAFT_465427"/>
<dbReference type="FunFam" id="3.20.20.100:FF:000002">
    <property type="entry name" value="2,5-diketo-D-gluconic acid reductase A"/>
    <property type="match status" value="1"/>
</dbReference>
<dbReference type="InterPro" id="IPR023210">
    <property type="entry name" value="NADP_OxRdtase_dom"/>
</dbReference>
<dbReference type="Proteomes" id="UP000008064">
    <property type="component" value="Unassembled WGS sequence"/>
</dbReference>
<name>F8NVG5_SERL9</name>
<evidence type="ECO:0000259" key="7">
    <source>
        <dbReference type="Pfam" id="PF00248"/>
    </source>
</evidence>
<dbReference type="Pfam" id="PF00248">
    <property type="entry name" value="Aldo_ket_red"/>
    <property type="match status" value="1"/>
</dbReference>
<feature type="binding site" evidence="5">
    <location>
        <position position="111"/>
    </location>
    <ligand>
        <name>substrate</name>
    </ligand>
</feature>
<dbReference type="PANTHER" id="PTHR43827">
    <property type="entry name" value="2,5-DIKETO-D-GLUCONIC ACID REDUCTASE"/>
    <property type="match status" value="1"/>
</dbReference>
<dbReference type="RefSeq" id="XP_007317496.1">
    <property type="nucleotide sequence ID" value="XM_007317434.1"/>
</dbReference>
<dbReference type="GeneID" id="18818897"/>
<dbReference type="HOGENOM" id="CLU_023205_0_0_1"/>
<keyword evidence="2" id="KW-0521">NADP</keyword>
<evidence type="ECO:0000256" key="4">
    <source>
        <dbReference type="PIRSR" id="PIRSR000097-1"/>
    </source>
</evidence>
<dbReference type="OrthoDB" id="416253at2759"/>
<evidence type="ECO:0000313" key="8">
    <source>
        <dbReference type="EMBL" id="EGO25374.1"/>
    </source>
</evidence>
<protein>
    <recommendedName>
        <fullName evidence="7">NADP-dependent oxidoreductase domain-containing protein</fullName>
    </recommendedName>
</protein>
<dbReference type="CDD" id="cd19071">
    <property type="entry name" value="AKR_AKR1-5-like"/>
    <property type="match status" value="1"/>
</dbReference>
<comment type="similarity">
    <text evidence="1">Belongs to the aldo/keto reductase family.</text>
</comment>
<dbReference type="InterPro" id="IPR036812">
    <property type="entry name" value="NAD(P)_OxRdtase_dom_sf"/>
</dbReference>
<feature type="active site" description="Proton donor" evidence="4">
    <location>
        <position position="55"/>
    </location>
</feature>
<organism>
    <name type="scientific">Serpula lacrymans var. lacrymans (strain S7.9)</name>
    <name type="common">Dry rot fungus</name>
    <dbReference type="NCBI Taxonomy" id="578457"/>
    <lineage>
        <taxon>Eukaryota</taxon>
        <taxon>Fungi</taxon>
        <taxon>Dikarya</taxon>
        <taxon>Basidiomycota</taxon>
        <taxon>Agaricomycotina</taxon>
        <taxon>Agaricomycetes</taxon>
        <taxon>Agaricomycetidae</taxon>
        <taxon>Boletales</taxon>
        <taxon>Coniophorineae</taxon>
        <taxon>Serpulaceae</taxon>
        <taxon>Serpula</taxon>
    </lineage>
</organism>
<sequence length="306" mass="33599">MSSIPLLKLNNGLTIPAIGLGCWGGLTLETRAAAKDWILAALKTGYRHLDTAYGYGTEESVGKAIRESGIPREEIFVTTKLPYNHPGRVFKSIDESLANAGLDYFDLYLMHWPQTIAYQEDDDDPKNPDGSLKAVDSPTFNETWADMEQVLASGKAKSIGISNFSIKNIEKLLTTAKIIPVINQVELHPYLAQKELLEYCKGKGIYLTAYTPTGYGTVRGDPTINQLAKKYNASPAQVILAWHVARGNAAIPKSQDASRQKDNLTLITLSPEDVALVSSLDRGERLCNKADAQGKVNGWTLEQMGW</sequence>
<dbReference type="GO" id="GO:0016616">
    <property type="term" value="F:oxidoreductase activity, acting on the CH-OH group of donors, NAD or NADP as acceptor"/>
    <property type="evidence" value="ECO:0007669"/>
    <property type="project" value="UniProtKB-ARBA"/>
</dbReference>
<evidence type="ECO:0000256" key="3">
    <source>
        <dbReference type="ARBA" id="ARBA00023002"/>
    </source>
</evidence>
<dbReference type="EMBL" id="GL945433">
    <property type="protein sequence ID" value="EGO25374.1"/>
    <property type="molecule type" value="Genomic_DNA"/>
</dbReference>
<dbReference type="InterPro" id="IPR018170">
    <property type="entry name" value="Aldo/ket_reductase_CS"/>
</dbReference>
<dbReference type="PANTHER" id="PTHR43827:SF3">
    <property type="entry name" value="NADP-DEPENDENT OXIDOREDUCTASE DOMAIN-CONTAINING PROTEIN"/>
    <property type="match status" value="1"/>
</dbReference>